<feature type="compositionally biased region" description="Basic and acidic residues" evidence="1">
    <location>
        <begin position="1"/>
        <end position="17"/>
    </location>
</feature>
<dbReference type="PANTHER" id="PTHR36505:SF1">
    <property type="entry name" value="BLR1072 PROTEIN"/>
    <property type="match status" value="1"/>
</dbReference>
<protein>
    <submittedName>
        <fullName evidence="3">PRC-barrel</fullName>
    </submittedName>
</protein>
<sequence>MSYLDRDPLGIYRDRDNNGPGPRLMGAGTLMSEDVCNRQDEVLGDIKEIMLDMQTGQIAYAVVSFGGILGMGNKLFAVPWQALQLDTANKRFILDCTRERLESAPGFDEHRWPDMADPDFGRNIHGFYSTQQNLPGHMTSTGSLMGQTTNILQSGGSDRGNIAGSHQSVGQSGTLGTGSGRSSQIGTDQNKMIDSTKRSDLKSR</sequence>
<dbReference type="Pfam" id="PF05239">
    <property type="entry name" value="PRC"/>
    <property type="match status" value="1"/>
</dbReference>
<gene>
    <name evidence="3" type="ORF">CR105_26575</name>
</gene>
<dbReference type="AlphaFoldDB" id="A0A2G8T7I3"/>
<feature type="region of interest" description="Disordered" evidence="1">
    <location>
        <begin position="147"/>
        <end position="204"/>
    </location>
</feature>
<feature type="region of interest" description="Disordered" evidence="1">
    <location>
        <begin position="1"/>
        <end position="24"/>
    </location>
</feature>
<dbReference type="SUPFAM" id="SSF50346">
    <property type="entry name" value="PRC-barrel domain"/>
    <property type="match status" value="1"/>
</dbReference>
<reference evidence="3 4" key="1">
    <citation type="submission" date="2017-10" db="EMBL/GenBank/DDBJ databases">
        <title>Massilia psychrophilum sp. nov., a novel purple-pigmented bacterium isolated from Tianshan glacier, Xinjiang Municipality, China.</title>
        <authorList>
            <person name="Wang H."/>
        </authorList>
    </citation>
    <scope>NUCLEOTIDE SEQUENCE [LARGE SCALE GENOMIC DNA]</scope>
    <source>
        <strain evidence="3 4">JCM 30074</strain>
    </source>
</reference>
<proteinExistence type="predicted"/>
<organism evidence="3 4">
    <name type="scientific">Massilia eurypsychrophila</name>
    <dbReference type="NCBI Taxonomy" id="1485217"/>
    <lineage>
        <taxon>Bacteria</taxon>
        <taxon>Pseudomonadati</taxon>
        <taxon>Pseudomonadota</taxon>
        <taxon>Betaproteobacteria</taxon>
        <taxon>Burkholderiales</taxon>
        <taxon>Oxalobacteraceae</taxon>
        <taxon>Telluria group</taxon>
        <taxon>Massilia</taxon>
    </lineage>
</organism>
<feature type="compositionally biased region" description="Basic and acidic residues" evidence="1">
    <location>
        <begin position="194"/>
        <end position="204"/>
    </location>
</feature>
<evidence type="ECO:0000313" key="3">
    <source>
        <dbReference type="EMBL" id="PIL42010.1"/>
    </source>
</evidence>
<dbReference type="OrthoDB" id="286778at2"/>
<evidence type="ECO:0000256" key="1">
    <source>
        <dbReference type="SAM" id="MobiDB-lite"/>
    </source>
</evidence>
<feature type="domain" description="PRC-barrel" evidence="2">
    <location>
        <begin position="34"/>
        <end position="99"/>
    </location>
</feature>
<comment type="caution">
    <text evidence="3">The sequence shown here is derived from an EMBL/GenBank/DDBJ whole genome shotgun (WGS) entry which is preliminary data.</text>
</comment>
<dbReference type="InterPro" id="IPR027275">
    <property type="entry name" value="PRC-brl_dom"/>
</dbReference>
<dbReference type="RefSeq" id="WP_099793900.1">
    <property type="nucleotide sequence ID" value="NZ_JBHLYV010000080.1"/>
</dbReference>
<dbReference type="Proteomes" id="UP000230390">
    <property type="component" value="Unassembled WGS sequence"/>
</dbReference>
<feature type="compositionally biased region" description="Polar residues" evidence="1">
    <location>
        <begin position="147"/>
        <end position="156"/>
    </location>
</feature>
<evidence type="ECO:0000313" key="4">
    <source>
        <dbReference type="Proteomes" id="UP000230390"/>
    </source>
</evidence>
<dbReference type="EMBL" id="PDOC01000043">
    <property type="protein sequence ID" value="PIL42010.1"/>
    <property type="molecule type" value="Genomic_DNA"/>
</dbReference>
<dbReference type="PANTHER" id="PTHR36505">
    <property type="entry name" value="BLR1072 PROTEIN"/>
    <property type="match status" value="1"/>
</dbReference>
<accession>A0A2G8T7I3</accession>
<keyword evidence="4" id="KW-1185">Reference proteome</keyword>
<dbReference type="InterPro" id="IPR011033">
    <property type="entry name" value="PRC_barrel-like_sf"/>
</dbReference>
<evidence type="ECO:0000259" key="2">
    <source>
        <dbReference type="Pfam" id="PF05239"/>
    </source>
</evidence>
<dbReference type="Gene3D" id="2.30.30.240">
    <property type="entry name" value="PRC-barrel domain"/>
    <property type="match status" value="1"/>
</dbReference>
<name>A0A2G8T7I3_9BURK</name>